<dbReference type="OrthoDB" id="9802264at2"/>
<evidence type="ECO:0000256" key="4">
    <source>
        <dbReference type="ARBA" id="ARBA00022840"/>
    </source>
</evidence>
<protein>
    <submittedName>
        <fullName evidence="8">ABC transporter related protein</fullName>
    </submittedName>
</protein>
<dbReference type="Pfam" id="PF08402">
    <property type="entry name" value="TOBE_2"/>
    <property type="match status" value="1"/>
</dbReference>
<name>D2Q4G0_KRIFD</name>
<dbReference type="InterPro" id="IPR015853">
    <property type="entry name" value="ABC_transpr_FbpC"/>
</dbReference>
<evidence type="ECO:0000313" key="8">
    <source>
        <dbReference type="EMBL" id="ADB32274.1"/>
    </source>
</evidence>
<reference evidence="8 9" key="2">
    <citation type="journal article" date="2010" name="Stand. Genomic Sci.">
        <title>Complete genome sequence of Kribbella flavida type strain (IFO 14399).</title>
        <authorList>
            <person name="Pukall R."/>
            <person name="Lapidus A."/>
            <person name="Glavina Del Rio T."/>
            <person name="Copeland A."/>
            <person name="Tice H."/>
            <person name="Cheng J.-F."/>
            <person name="Lucas S."/>
            <person name="Chen F."/>
            <person name="Nolan M."/>
            <person name="LaButti K."/>
            <person name="Pati A."/>
            <person name="Ivanova N."/>
            <person name="Mavrommatis K."/>
            <person name="Mikhailova N."/>
            <person name="Pitluck S."/>
            <person name="Bruce D."/>
            <person name="Goodwin L."/>
            <person name="Land M."/>
            <person name="Hauser L."/>
            <person name="Chang Y.-J."/>
            <person name="Jeffries C.D."/>
            <person name="Chen A."/>
            <person name="Palaniappan K."/>
            <person name="Chain P."/>
            <person name="Rohde M."/>
            <person name="Goeker M."/>
            <person name="Bristow J."/>
            <person name="Eisen J.A."/>
            <person name="Markowitz V."/>
            <person name="Hugenholtz P."/>
            <person name="Kyrpides N.C."/>
            <person name="Klenk H.-P."/>
            <person name="Brettin T."/>
        </authorList>
    </citation>
    <scope>NUCLEOTIDE SEQUENCE [LARGE SCALE GENOMIC DNA]</scope>
    <source>
        <strain evidence="9">DSM 17836 / JCM 10339 / NBRC 14399</strain>
    </source>
</reference>
<dbReference type="FunFam" id="3.40.50.300:FF:000042">
    <property type="entry name" value="Maltose/maltodextrin ABC transporter, ATP-binding protein"/>
    <property type="match status" value="1"/>
</dbReference>
<dbReference type="GO" id="GO:0005524">
    <property type="term" value="F:ATP binding"/>
    <property type="evidence" value="ECO:0007669"/>
    <property type="project" value="UniProtKB-KW"/>
</dbReference>
<reference evidence="9" key="1">
    <citation type="submission" date="2009-09" db="EMBL/GenBank/DDBJ databases">
        <title>The complete genome of Kribbella flavida DSM 17836.</title>
        <authorList>
            <consortium name="US DOE Joint Genome Institute (JGI-PGF)"/>
            <person name="Lucas S."/>
            <person name="Copeland A."/>
            <person name="Lapidus A."/>
            <person name="Glavina del Rio T."/>
            <person name="Dalin E."/>
            <person name="Tice H."/>
            <person name="Bruce D."/>
            <person name="Goodwin L."/>
            <person name="Pitluck S."/>
            <person name="Kyrpides N."/>
            <person name="Mavromatis K."/>
            <person name="Ivanova N."/>
            <person name="Saunders E."/>
            <person name="Brettin T."/>
            <person name="Detter J.C."/>
            <person name="Han C."/>
            <person name="Larimer F."/>
            <person name="Land M."/>
            <person name="Hauser L."/>
            <person name="Markowitz V."/>
            <person name="Cheng J.-F."/>
            <person name="Hugenholtz P."/>
            <person name="Woyke T."/>
            <person name="Wu D."/>
            <person name="Pukall R."/>
            <person name="Klenk H.-P."/>
            <person name="Eisen J.A."/>
        </authorList>
    </citation>
    <scope>NUCLEOTIDE SEQUENCE [LARGE SCALE GENOMIC DNA]</scope>
    <source>
        <strain evidence="9">DSM 17836 / JCM 10339 / NBRC 14399</strain>
    </source>
</reference>
<keyword evidence="2" id="KW-1003">Cell membrane</keyword>
<dbReference type="PANTHER" id="PTHR43875:SF15">
    <property type="entry name" value="TREHALOSE IMPORT ATP-BINDING PROTEIN SUGC"/>
    <property type="match status" value="1"/>
</dbReference>
<dbReference type="GO" id="GO:0016887">
    <property type="term" value="F:ATP hydrolysis activity"/>
    <property type="evidence" value="ECO:0007669"/>
    <property type="project" value="InterPro"/>
</dbReference>
<keyword evidence="4" id="KW-0067">ATP-binding</keyword>
<dbReference type="InterPro" id="IPR012340">
    <property type="entry name" value="NA-bd_OB-fold"/>
</dbReference>
<evidence type="ECO:0000256" key="3">
    <source>
        <dbReference type="ARBA" id="ARBA00022741"/>
    </source>
</evidence>
<keyword evidence="3" id="KW-0547">Nucleotide-binding</keyword>
<dbReference type="CDD" id="cd03259">
    <property type="entry name" value="ABC_Carb_Solutes_like"/>
    <property type="match status" value="1"/>
</dbReference>
<dbReference type="Gene3D" id="3.40.50.300">
    <property type="entry name" value="P-loop containing nucleotide triphosphate hydrolases"/>
    <property type="match status" value="1"/>
</dbReference>
<dbReference type="KEGG" id="kfl:Kfla_3212"/>
<evidence type="ECO:0000256" key="6">
    <source>
        <dbReference type="ARBA" id="ARBA00023136"/>
    </source>
</evidence>
<dbReference type="InterPro" id="IPR008995">
    <property type="entry name" value="Mo/tungstate-bd_C_term_dom"/>
</dbReference>
<accession>D2Q4G0</accession>
<keyword evidence="6" id="KW-0472">Membrane</keyword>
<keyword evidence="5" id="KW-1278">Translocase</keyword>
<dbReference type="SMART" id="SM00382">
    <property type="entry name" value="AAA"/>
    <property type="match status" value="1"/>
</dbReference>
<organism evidence="8 9">
    <name type="scientific">Kribbella flavida (strain DSM 17836 / JCM 10339 / NBRC 14399)</name>
    <dbReference type="NCBI Taxonomy" id="479435"/>
    <lineage>
        <taxon>Bacteria</taxon>
        <taxon>Bacillati</taxon>
        <taxon>Actinomycetota</taxon>
        <taxon>Actinomycetes</taxon>
        <taxon>Propionibacteriales</taxon>
        <taxon>Kribbellaceae</taxon>
        <taxon>Kribbella</taxon>
    </lineage>
</organism>
<dbReference type="EMBL" id="CP001736">
    <property type="protein sequence ID" value="ADB32274.1"/>
    <property type="molecule type" value="Genomic_DNA"/>
</dbReference>
<dbReference type="InterPro" id="IPR013611">
    <property type="entry name" value="Transp-assoc_OB_typ2"/>
</dbReference>
<dbReference type="InterPro" id="IPR003439">
    <property type="entry name" value="ABC_transporter-like_ATP-bd"/>
</dbReference>
<dbReference type="SUPFAM" id="SSF52540">
    <property type="entry name" value="P-loop containing nucleoside triphosphate hydrolases"/>
    <property type="match status" value="1"/>
</dbReference>
<dbReference type="SUPFAM" id="SSF50331">
    <property type="entry name" value="MOP-like"/>
    <property type="match status" value="1"/>
</dbReference>
<dbReference type="PROSITE" id="PS50893">
    <property type="entry name" value="ABC_TRANSPORTER_2"/>
    <property type="match status" value="1"/>
</dbReference>
<dbReference type="InterPro" id="IPR003593">
    <property type="entry name" value="AAA+_ATPase"/>
</dbReference>
<sequence>MSLRVESAHKTFRAHSGARVVALDGVDVTAADDELLVVVGPSGSGKSTLLRAVAGLETLDAGRVVIGDRDVTGVPAARRDVAMVFQEGALFPHLSVAANIGIGERARGGRRRDVDVRVREVAGALGVEHLLRRMPGELSGGERQRVALARVLVRAPAVCLLDEPLASVDAELRLRMRGEIRAVQRSLGVPMVHVTHDQFEAMAMGDRVAVMDGGRVLQCDRPEMVYDRPATTAVARIVGPLPMNLLPAAVGVVVGIRPERVRLRVGEEDEGGAGRIGSVISVEPAGEECLVRVLADGELLARLPWPAAPKVGERVSVAWRPEDEHHFDAATGRRR</sequence>
<dbReference type="InterPro" id="IPR027417">
    <property type="entry name" value="P-loop_NTPase"/>
</dbReference>
<dbReference type="RefSeq" id="WP_012920830.1">
    <property type="nucleotide sequence ID" value="NC_013729.1"/>
</dbReference>
<dbReference type="InterPro" id="IPR017871">
    <property type="entry name" value="ABC_transporter-like_CS"/>
</dbReference>
<evidence type="ECO:0000256" key="1">
    <source>
        <dbReference type="ARBA" id="ARBA00022448"/>
    </source>
</evidence>
<gene>
    <name evidence="8" type="ordered locus">Kfla_3212</name>
</gene>
<dbReference type="STRING" id="479435.Kfla_3212"/>
<keyword evidence="9" id="KW-1185">Reference proteome</keyword>
<dbReference type="PROSITE" id="PS00211">
    <property type="entry name" value="ABC_TRANSPORTER_1"/>
    <property type="match status" value="1"/>
</dbReference>
<keyword evidence="1" id="KW-0813">Transport</keyword>
<evidence type="ECO:0000256" key="5">
    <source>
        <dbReference type="ARBA" id="ARBA00022967"/>
    </source>
</evidence>
<dbReference type="eggNOG" id="COG3842">
    <property type="taxonomic scope" value="Bacteria"/>
</dbReference>
<dbReference type="Gene3D" id="2.40.50.100">
    <property type="match status" value="1"/>
</dbReference>
<dbReference type="Pfam" id="PF00005">
    <property type="entry name" value="ABC_tran"/>
    <property type="match status" value="1"/>
</dbReference>
<dbReference type="Gene3D" id="2.40.50.140">
    <property type="entry name" value="Nucleic acid-binding proteins"/>
    <property type="match status" value="1"/>
</dbReference>
<dbReference type="GO" id="GO:0055052">
    <property type="term" value="C:ATP-binding cassette (ABC) transporter complex, substrate-binding subunit-containing"/>
    <property type="evidence" value="ECO:0007669"/>
    <property type="project" value="TreeGrafter"/>
</dbReference>
<dbReference type="InterPro" id="IPR047641">
    <property type="entry name" value="ABC_transpr_MalK/UgpC-like"/>
</dbReference>
<dbReference type="Proteomes" id="UP000007967">
    <property type="component" value="Chromosome"/>
</dbReference>
<feature type="domain" description="ABC transporter" evidence="7">
    <location>
        <begin position="3"/>
        <end position="238"/>
    </location>
</feature>
<evidence type="ECO:0000256" key="2">
    <source>
        <dbReference type="ARBA" id="ARBA00022475"/>
    </source>
</evidence>
<evidence type="ECO:0000313" key="9">
    <source>
        <dbReference type="Proteomes" id="UP000007967"/>
    </source>
</evidence>
<dbReference type="HOGENOM" id="CLU_000604_1_1_11"/>
<evidence type="ECO:0000259" key="7">
    <source>
        <dbReference type="PROSITE" id="PS50893"/>
    </source>
</evidence>
<proteinExistence type="predicted"/>
<dbReference type="PANTHER" id="PTHR43875">
    <property type="entry name" value="MALTODEXTRIN IMPORT ATP-BINDING PROTEIN MSMX"/>
    <property type="match status" value="1"/>
</dbReference>
<dbReference type="GO" id="GO:0015408">
    <property type="term" value="F:ABC-type ferric iron transporter activity"/>
    <property type="evidence" value="ECO:0007669"/>
    <property type="project" value="InterPro"/>
</dbReference>
<dbReference type="AlphaFoldDB" id="D2Q4G0"/>